<dbReference type="NCBIfam" id="TIGR01069">
    <property type="entry name" value="mutS2"/>
    <property type="match status" value="1"/>
</dbReference>
<dbReference type="InterPro" id="IPR045076">
    <property type="entry name" value="MutS"/>
</dbReference>
<dbReference type="Proteomes" id="UP000243975">
    <property type="component" value="Unassembled WGS sequence"/>
</dbReference>
<dbReference type="Pfam" id="PF00488">
    <property type="entry name" value="MutS_V"/>
    <property type="match status" value="1"/>
</dbReference>
<evidence type="ECO:0000256" key="1">
    <source>
        <dbReference type="ARBA" id="ARBA00022722"/>
    </source>
</evidence>
<keyword evidence="3" id="KW-0547">Nucleotide-binding</keyword>
<keyword evidence="1" id="KW-0540">Nuclease</keyword>
<dbReference type="GO" id="GO:0005524">
    <property type="term" value="F:ATP binding"/>
    <property type="evidence" value="ECO:0007669"/>
    <property type="project" value="UniProtKB-KW"/>
</dbReference>
<proteinExistence type="predicted"/>
<keyword evidence="11" id="KW-1185">Reference proteome</keyword>
<dbReference type="InterPro" id="IPR027417">
    <property type="entry name" value="P-loop_NTPase"/>
</dbReference>
<dbReference type="GO" id="GO:0006298">
    <property type="term" value="P:mismatch repair"/>
    <property type="evidence" value="ECO:0007669"/>
    <property type="project" value="InterPro"/>
</dbReference>
<dbReference type="PANTHER" id="PTHR48466">
    <property type="entry name" value="OS10G0509000 PROTEIN-RELATED"/>
    <property type="match status" value="1"/>
</dbReference>
<dbReference type="GO" id="GO:0019843">
    <property type="term" value="F:rRNA binding"/>
    <property type="evidence" value="ECO:0007669"/>
    <property type="project" value="UniProtKB-KW"/>
</dbReference>
<name>A0A103XUE0_CYNCS</name>
<protein>
    <submittedName>
        <fullName evidence="10">DNA mismatch repair protein MutS, core</fullName>
    </submittedName>
</protein>
<dbReference type="InterPro" id="IPR002625">
    <property type="entry name" value="Smr_dom"/>
</dbReference>
<evidence type="ECO:0000313" key="11">
    <source>
        <dbReference type="Proteomes" id="UP000243975"/>
    </source>
</evidence>
<dbReference type="SMART" id="SM00533">
    <property type="entry name" value="MUTSd"/>
    <property type="match status" value="1"/>
</dbReference>
<accession>A0A103XUE0</accession>
<dbReference type="Pfam" id="PF01713">
    <property type="entry name" value="Smr"/>
    <property type="match status" value="1"/>
</dbReference>
<dbReference type="OrthoDB" id="1924787at2759"/>
<comment type="caution">
    <text evidence="10">The sequence shown here is derived from an EMBL/GenBank/DDBJ whole genome shotgun (WGS) entry which is preliminary data.</text>
</comment>
<evidence type="ECO:0000259" key="9">
    <source>
        <dbReference type="PROSITE" id="PS50828"/>
    </source>
</evidence>
<dbReference type="EMBL" id="LEKV01003886">
    <property type="protein sequence ID" value="KVH97018.1"/>
    <property type="molecule type" value="Genomic_DNA"/>
</dbReference>
<dbReference type="FunFam" id="3.40.50.300:FF:001814">
    <property type="entry name" value="DNA mismatch repair protein MutS type 2"/>
    <property type="match status" value="1"/>
</dbReference>
<sequence length="903" mass="99590">MELCNLFFITTPVKSTFPNLKSRSVKCSAETTTHRLKLAESLQDETLKILEWPSVCNQVSAFTSTTMGFSAARDGLLPIGRSPEETRRLLDQTSAAFALYLPPDFSGIEDVSEIVESSVAGQLLSIREICAVKRTLRSARELFEQLTKSSLQSERYYPLLEIFQNCHFLTDLKKKIEFCIDCKLSTILDRASEDLEIIRSERKENMESLDCLLKEVSTKIFLAGGIDRPIVTKRRSRMCVAIRASHKSLLPSGVVLNVSSSGATYFMEPKEAVDLNNMEVRLLNAERAEEQAILGLLSSEIAQSESEIKYLLGRVLEADFAIARAAHARWMNGVCPVLSSSGFKNVGLSGSGSFSIDIEGIQHPLLLEASLKSLSGPTSKTSNSVIWCELNGTIGHMSSDSLPFPVPIDIKVEHETRVVVISGPNTGGKTASMKTLGLASIMLKAGMYLPARNHATLPWFDFILADIGDHQSLEQSLSTFSGHLTRICKMLEVTTKQSLILIDEIGSGTDPSEGVALSTSILEYVKDRVNLAVTTTHYADLSLLKEKDPQYENAAMEFSLETLQPTYRILWGSTGESNALSIAKSIGFDEKIVGRAQTWVKRLMPDKAEKRRGLLFQSLMEEKNRLEVQAKRAAHIYSNTMNLYHEIRDEADDLARREEALKAKETQNIQREVITVKSRLQTIVDDFEAQVKTAGIDQLNALLKESESAIASVIEAHSYAEESSVTEAKNSSLTLKLGEQVLVSGLGNKLATIVEAPGTDGTALVQYGKIRVRVNLSSIRAVPSSDMTPAENSQLNFKKQGRRIRSLKNLSEASNSKEVSYGLVLQTSKNTVDLRGMRVEEASHHLNLAISTNGSNSVLFIIHGMGTGVVKESAQQILRKHPRVVKFEQESPTNYGCTVAYIK</sequence>
<dbReference type="GO" id="GO:0045910">
    <property type="term" value="P:negative regulation of DNA recombination"/>
    <property type="evidence" value="ECO:0007669"/>
    <property type="project" value="InterPro"/>
</dbReference>
<dbReference type="Gene3D" id="3.30.1370.110">
    <property type="match status" value="1"/>
</dbReference>
<dbReference type="PIRSF" id="PIRSF005814">
    <property type="entry name" value="MutS_YshD"/>
    <property type="match status" value="1"/>
</dbReference>
<dbReference type="GO" id="GO:0030983">
    <property type="term" value="F:mismatched DNA binding"/>
    <property type="evidence" value="ECO:0007669"/>
    <property type="project" value="InterPro"/>
</dbReference>
<dbReference type="Gene3D" id="3.40.50.300">
    <property type="entry name" value="P-loop containing nucleotide triphosphate hydrolases"/>
    <property type="match status" value="1"/>
</dbReference>
<dbReference type="PANTHER" id="PTHR48466:SF1">
    <property type="entry name" value="SMR DOMAIN-CONTAINING PROTEIN"/>
    <property type="match status" value="1"/>
</dbReference>
<keyword evidence="8" id="KW-0238">DNA-binding</keyword>
<dbReference type="AlphaFoldDB" id="A0A103XUE0"/>
<feature type="domain" description="Smr" evidence="9">
    <location>
        <begin position="832"/>
        <end position="903"/>
    </location>
</feature>
<reference evidence="10 11" key="1">
    <citation type="journal article" date="2016" name="Sci. Rep.">
        <title>The genome sequence of the outbreeding globe artichoke constructed de novo incorporating a phase-aware low-pass sequencing strategy of F1 progeny.</title>
        <authorList>
            <person name="Scaglione D."/>
            <person name="Reyes-Chin-Wo S."/>
            <person name="Acquadro A."/>
            <person name="Froenicke L."/>
            <person name="Portis E."/>
            <person name="Beitel C."/>
            <person name="Tirone M."/>
            <person name="Mauro R."/>
            <person name="Lo Monaco A."/>
            <person name="Mauromicale G."/>
            <person name="Faccioli P."/>
            <person name="Cattivelli L."/>
            <person name="Rieseberg L."/>
            <person name="Michelmore R."/>
            <person name="Lanteri S."/>
        </authorList>
    </citation>
    <scope>NUCLEOTIDE SEQUENCE [LARGE SCALE GENOMIC DNA]</scope>
    <source>
        <strain evidence="10">2C</strain>
    </source>
</reference>
<dbReference type="InterPro" id="IPR036187">
    <property type="entry name" value="DNA_mismatch_repair_MutS_sf"/>
</dbReference>
<dbReference type="InterPro" id="IPR046893">
    <property type="entry name" value="MSSS"/>
</dbReference>
<keyword evidence="7" id="KW-0694">RNA-binding</keyword>
<evidence type="ECO:0000256" key="8">
    <source>
        <dbReference type="ARBA" id="ARBA00023125"/>
    </source>
</evidence>
<dbReference type="GO" id="GO:0004519">
    <property type="term" value="F:endonuclease activity"/>
    <property type="evidence" value="ECO:0007669"/>
    <property type="project" value="UniProtKB-KW"/>
</dbReference>
<evidence type="ECO:0000256" key="4">
    <source>
        <dbReference type="ARBA" id="ARBA00022759"/>
    </source>
</evidence>
<evidence type="ECO:0000256" key="7">
    <source>
        <dbReference type="ARBA" id="ARBA00022884"/>
    </source>
</evidence>
<evidence type="ECO:0000256" key="2">
    <source>
        <dbReference type="ARBA" id="ARBA00022730"/>
    </source>
</evidence>
<dbReference type="PROSITE" id="PS00486">
    <property type="entry name" value="DNA_MISMATCH_REPAIR_2"/>
    <property type="match status" value="1"/>
</dbReference>
<dbReference type="Gramene" id="KVH97018">
    <property type="protein sequence ID" value="KVH97018"/>
    <property type="gene ID" value="Ccrd_000889"/>
</dbReference>
<keyword evidence="5" id="KW-0378">Hydrolase</keyword>
<dbReference type="SUPFAM" id="SSF160443">
    <property type="entry name" value="SMR domain-like"/>
    <property type="match status" value="1"/>
</dbReference>
<dbReference type="SUPFAM" id="SSF48334">
    <property type="entry name" value="DNA repair protein MutS, domain III"/>
    <property type="match status" value="1"/>
</dbReference>
<dbReference type="InterPro" id="IPR000432">
    <property type="entry name" value="DNA_mismatch_repair_MutS_C"/>
</dbReference>
<dbReference type="SMART" id="SM00534">
    <property type="entry name" value="MUTSac"/>
    <property type="match status" value="1"/>
</dbReference>
<evidence type="ECO:0000256" key="5">
    <source>
        <dbReference type="ARBA" id="ARBA00022801"/>
    </source>
</evidence>
<keyword evidence="2" id="KW-0699">rRNA-binding</keyword>
<dbReference type="STRING" id="59895.A0A103XUE0"/>
<dbReference type="SUPFAM" id="SSF52540">
    <property type="entry name" value="P-loop containing nucleoside triphosphate hydrolases"/>
    <property type="match status" value="1"/>
</dbReference>
<dbReference type="GO" id="GO:0016887">
    <property type="term" value="F:ATP hydrolysis activity"/>
    <property type="evidence" value="ECO:0007669"/>
    <property type="project" value="InterPro"/>
</dbReference>
<evidence type="ECO:0000256" key="6">
    <source>
        <dbReference type="ARBA" id="ARBA00022840"/>
    </source>
</evidence>
<dbReference type="GO" id="GO:0140664">
    <property type="term" value="F:ATP-dependent DNA damage sensor activity"/>
    <property type="evidence" value="ECO:0007669"/>
    <property type="project" value="InterPro"/>
</dbReference>
<dbReference type="FunFam" id="3.30.1370.110:FF:000004">
    <property type="entry name" value="Endonuclease MutS2"/>
    <property type="match status" value="1"/>
</dbReference>
<dbReference type="PROSITE" id="PS50828">
    <property type="entry name" value="SMR"/>
    <property type="match status" value="1"/>
</dbReference>
<dbReference type="OMA" id="QMAIDGC"/>
<dbReference type="InterPro" id="IPR007696">
    <property type="entry name" value="DNA_mismatch_repair_MutS_core"/>
</dbReference>
<keyword evidence="6" id="KW-0067">ATP-binding</keyword>
<evidence type="ECO:0000256" key="3">
    <source>
        <dbReference type="ARBA" id="ARBA00022741"/>
    </source>
</evidence>
<dbReference type="InterPro" id="IPR005747">
    <property type="entry name" value="MutS2"/>
</dbReference>
<dbReference type="Pfam" id="PF20297">
    <property type="entry name" value="MSSS"/>
    <property type="match status" value="1"/>
</dbReference>
<gene>
    <name evidence="10" type="ORF">Ccrd_000889</name>
</gene>
<evidence type="ECO:0000313" key="10">
    <source>
        <dbReference type="EMBL" id="KVH97018.1"/>
    </source>
</evidence>
<keyword evidence="4" id="KW-0255">Endonuclease</keyword>
<dbReference type="InterPro" id="IPR036063">
    <property type="entry name" value="Smr_dom_sf"/>
</dbReference>
<organism evidence="10 11">
    <name type="scientific">Cynara cardunculus var. scolymus</name>
    <name type="common">Globe artichoke</name>
    <name type="synonym">Cynara scolymus</name>
    <dbReference type="NCBI Taxonomy" id="59895"/>
    <lineage>
        <taxon>Eukaryota</taxon>
        <taxon>Viridiplantae</taxon>
        <taxon>Streptophyta</taxon>
        <taxon>Embryophyta</taxon>
        <taxon>Tracheophyta</taxon>
        <taxon>Spermatophyta</taxon>
        <taxon>Magnoliopsida</taxon>
        <taxon>eudicotyledons</taxon>
        <taxon>Gunneridae</taxon>
        <taxon>Pentapetalae</taxon>
        <taxon>asterids</taxon>
        <taxon>campanulids</taxon>
        <taxon>Asterales</taxon>
        <taxon>Asteraceae</taxon>
        <taxon>Carduoideae</taxon>
        <taxon>Cardueae</taxon>
        <taxon>Carduinae</taxon>
        <taxon>Cynara</taxon>
    </lineage>
</organism>
<dbReference type="SMART" id="SM00463">
    <property type="entry name" value="SMR"/>
    <property type="match status" value="1"/>
</dbReference>